<evidence type="ECO:0000313" key="3">
    <source>
        <dbReference type="Proteomes" id="UP000179099"/>
    </source>
</evidence>
<dbReference type="AlphaFoldDB" id="A0A1G2FA64"/>
<feature type="transmembrane region" description="Helical" evidence="1">
    <location>
        <begin position="47"/>
        <end position="72"/>
    </location>
</feature>
<feature type="transmembrane region" description="Helical" evidence="1">
    <location>
        <begin position="12"/>
        <end position="41"/>
    </location>
</feature>
<keyword evidence="1" id="KW-0472">Membrane</keyword>
<evidence type="ECO:0000256" key="1">
    <source>
        <dbReference type="SAM" id="Phobius"/>
    </source>
</evidence>
<gene>
    <name evidence="2" type="ORF">A2Y98_03950</name>
</gene>
<comment type="caution">
    <text evidence="2">The sequence shown here is derived from an EMBL/GenBank/DDBJ whole genome shotgun (WGS) entry which is preliminary data.</text>
</comment>
<protein>
    <submittedName>
        <fullName evidence="2">Uncharacterized protein</fullName>
    </submittedName>
</protein>
<dbReference type="Proteomes" id="UP000179099">
    <property type="component" value="Unassembled WGS sequence"/>
</dbReference>
<proteinExistence type="predicted"/>
<sequence length="107" mass="12425">MTDRQKKFWLKMRYVATFLAILNAAVFICVGCILGTLIFFFPGFEPFIKVTVSFCLKLAGGSLVALFLFAWIEVSINDYLIRNNLTGLYRYLIAMEKLHRQRQIEFS</sequence>
<accession>A0A1G2FA64</accession>
<name>A0A1G2FA64_9BACT</name>
<evidence type="ECO:0000313" key="2">
    <source>
        <dbReference type="EMBL" id="OGZ34451.1"/>
    </source>
</evidence>
<keyword evidence="1" id="KW-0812">Transmembrane</keyword>
<reference evidence="2 3" key="1">
    <citation type="journal article" date="2016" name="Nat. Commun.">
        <title>Thousands of microbial genomes shed light on interconnected biogeochemical processes in an aquifer system.</title>
        <authorList>
            <person name="Anantharaman K."/>
            <person name="Brown C.T."/>
            <person name="Hug L.A."/>
            <person name="Sharon I."/>
            <person name="Castelle C.J."/>
            <person name="Probst A.J."/>
            <person name="Thomas B.C."/>
            <person name="Singh A."/>
            <person name="Wilkins M.J."/>
            <person name="Karaoz U."/>
            <person name="Brodie E.L."/>
            <person name="Williams K.H."/>
            <person name="Hubbard S.S."/>
            <person name="Banfield J.F."/>
        </authorList>
    </citation>
    <scope>NUCLEOTIDE SEQUENCE [LARGE SCALE GENOMIC DNA]</scope>
</reference>
<keyword evidence="1" id="KW-1133">Transmembrane helix</keyword>
<organism evidence="2 3">
    <name type="scientific">Candidatus Portnoybacteria bacterium RBG_19FT_COMBO_36_7</name>
    <dbReference type="NCBI Taxonomy" id="1801992"/>
    <lineage>
        <taxon>Bacteria</taxon>
        <taxon>Candidatus Portnoyibacteriota</taxon>
    </lineage>
</organism>
<dbReference type="EMBL" id="MHMW01000009">
    <property type="protein sequence ID" value="OGZ34451.1"/>
    <property type="molecule type" value="Genomic_DNA"/>
</dbReference>